<dbReference type="InterPro" id="IPR011009">
    <property type="entry name" value="Kinase-like_dom_sf"/>
</dbReference>
<dbReference type="SMART" id="SM00220">
    <property type="entry name" value="S_TKc"/>
    <property type="match status" value="1"/>
</dbReference>
<feature type="compositionally biased region" description="Basic and acidic residues" evidence="2">
    <location>
        <begin position="119"/>
        <end position="128"/>
    </location>
</feature>
<feature type="region of interest" description="Disordered" evidence="2">
    <location>
        <begin position="119"/>
        <end position="528"/>
    </location>
</feature>
<dbReference type="SUPFAM" id="SSF56112">
    <property type="entry name" value="Protein kinase-like (PK-like)"/>
    <property type="match status" value="1"/>
</dbReference>
<dbReference type="AlphaFoldDB" id="A0AAI8Z7X2"/>
<dbReference type="GO" id="GO:0004672">
    <property type="term" value="F:protein kinase activity"/>
    <property type="evidence" value="ECO:0007669"/>
    <property type="project" value="InterPro"/>
</dbReference>
<name>A0AAI8Z7X2_9PEZI</name>
<keyword evidence="4" id="KW-0418">Kinase</keyword>
<keyword evidence="5" id="KW-1185">Reference proteome</keyword>
<feature type="compositionally biased region" description="Acidic residues" evidence="2">
    <location>
        <begin position="257"/>
        <end position="269"/>
    </location>
</feature>
<organism evidence="4 5">
    <name type="scientific">Lecanosticta acicola</name>
    <dbReference type="NCBI Taxonomy" id="111012"/>
    <lineage>
        <taxon>Eukaryota</taxon>
        <taxon>Fungi</taxon>
        <taxon>Dikarya</taxon>
        <taxon>Ascomycota</taxon>
        <taxon>Pezizomycotina</taxon>
        <taxon>Dothideomycetes</taxon>
        <taxon>Dothideomycetidae</taxon>
        <taxon>Mycosphaerellales</taxon>
        <taxon>Mycosphaerellaceae</taxon>
        <taxon>Lecanosticta</taxon>
    </lineage>
</organism>
<comment type="caution">
    <text evidence="4">The sequence shown here is derived from an EMBL/GenBank/DDBJ whole genome shotgun (WGS) entry which is preliminary data.</text>
</comment>
<dbReference type="EMBL" id="CAVMBE010000114">
    <property type="protein sequence ID" value="CAK4034365.1"/>
    <property type="molecule type" value="Genomic_DNA"/>
</dbReference>
<feature type="compositionally biased region" description="Polar residues" evidence="2">
    <location>
        <begin position="344"/>
        <end position="354"/>
    </location>
</feature>
<accession>A0AAI8Z7X2</accession>
<dbReference type="Gene3D" id="1.10.510.10">
    <property type="entry name" value="Transferase(Phosphotransferase) domain 1"/>
    <property type="match status" value="1"/>
</dbReference>
<dbReference type="InterPro" id="IPR008271">
    <property type="entry name" value="Ser/Thr_kinase_AS"/>
</dbReference>
<dbReference type="GO" id="GO:0005524">
    <property type="term" value="F:ATP binding"/>
    <property type="evidence" value="ECO:0007669"/>
    <property type="project" value="InterPro"/>
</dbReference>
<gene>
    <name evidence="4" type="ORF">LECACI_7A009523</name>
</gene>
<feature type="compositionally biased region" description="Pro residues" evidence="2">
    <location>
        <begin position="496"/>
        <end position="508"/>
    </location>
</feature>
<feature type="compositionally biased region" description="Polar residues" evidence="2">
    <location>
        <begin position="237"/>
        <end position="256"/>
    </location>
</feature>
<proteinExistence type="predicted"/>
<keyword evidence="4" id="KW-0808">Transferase</keyword>
<feature type="compositionally biased region" description="Acidic residues" evidence="2">
    <location>
        <begin position="226"/>
        <end position="236"/>
    </location>
</feature>
<feature type="coiled-coil region" evidence="1">
    <location>
        <begin position="3"/>
        <end position="58"/>
    </location>
</feature>
<dbReference type="InterPro" id="IPR000719">
    <property type="entry name" value="Prot_kinase_dom"/>
</dbReference>
<feature type="compositionally biased region" description="Basic and acidic residues" evidence="2">
    <location>
        <begin position="149"/>
        <end position="166"/>
    </location>
</feature>
<sequence>MAQQSLRSQLQNLANDYEQLQDQYHRTRTDLQDLAAHHAELQDDCERSGSDLAEMREEEDARAALAAIRNHDVIYMLAERNTERDDKKYWRKRYEEELKKTVRMEEKVKAMYKELQKHENLNHTKLDSMENATLANSRPRRSPKPIKRLINEQDDSRQTKKQKLEPPPKSVKPSRSKTKTTRKAAKTDPFQQHDNNGARHDEDEEMETRDSGSEKQQQSARSKDPAEEDEQVEGEESNASHANADGNKQSASPEQPSNDEADEGQDLDEQPLNAVGDVSGQNDAEMSSPDGLGITTRRDQEMTVLPAAIKHPGAQEAAPPGVPASDKAQSQVEENQALDGSENLLVSQGNQGQEQLRDPTQRNLPRASTFSPPSLSLPAQKPSRRFSDISRSVQPKHAQQRPSAGSVQQDLVQTPAISRDPRLSAPYLGSSLGNRRQSPTVPAGRSGKAPEQSLSDPHSRSRQTAAQVGQKELAQENFSQEHQSLSTPLVPNANPQSPPQPQPQPQPQPNVSLQANQPPTSQPRHPTDEQKKFAMLNQLQQMGNHLSGRADIDASTMQHFKQIHMEAETLAPSFAFEVPGIQAGMPPAHYVLRVLRPRLSEAFKQMCAAEWGDAIRNMEMNWGRNAADKVRRQFDEMKSAAGAPGGTLKQPDVAILSVEWEIARNRITAMKPVSHIRKWFEELEALAKKARDEIGHFPHPPHWPAGMNCEQFCKSLENKIYEERKAFYDRQFWNVANDAAKRELQPEAEGYQKLLEALRRGLPGWKPNESPAAEEFPTRARNFGFRGDEAGIGGHWQLLAPVGITENAHAGLWVQFDSSLNITNRMVVKESYMSDALWNHPTMWLGNVTDRLPMEFEMANRLQQCEQADDIVQHLGYGIYHTARMYRLYEEFCPHATLEQLIRAHRAMRDAGDDRPFTETGTHVERHIPTRALWATFEALAAALCLMKNGGLPGLDCKKNWDRIHHLDIKPCNVFLAKADPDLWQGIATAKLGDYGIAHPFSLEQRGLSWYNSGTQIYMAPEQHGIIDASRPGKQFIPLSTADVFGVGRVMLCLMNLHSQTEAQPFQIDSLPAVVDFEEHAARYYPQTLKELVQACLKRNVQTRIKVEDLWQRIHEQVTTFRGIRGPMKMEKPGEGEVLLFQQDVYLKWVALS</sequence>
<evidence type="ECO:0000256" key="2">
    <source>
        <dbReference type="SAM" id="MobiDB-lite"/>
    </source>
</evidence>
<dbReference type="PROSITE" id="PS00108">
    <property type="entry name" value="PROTEIN_KINASE_ST"/>
    <property type="match status" value="1"/>
</dbReference>
<evidence type="ECO:0000259" key="3">
    <source>
        <dbReference type="PROSITE" id="PS50011"/>
    </source>
</evidence>
<protein>
    <submittedName>
        <fullName evidence="4">Ca2+ calmodulin-dependent kinase</fullName>
    </submittedName>
</protein>
<dbReference type="Pfam" id="PF00069">
    <property type="entry name" value="Pkinase"/>
    <property type="match status" value="1"/>
</dbReference>
<feature type="compositionally biased region" description="Polar residues" evidence="2">
    <location>
        <begin position="510"/>
        <end position="524"/>
    </location>
</feature>
<reference evidence="4" key="1">
    <citation type="submission" date="2023-11" db="EMBL/GenBank/DDBJ databases">
        <authorList>
            <person name="Alioto T."/>
            <person name="Alioto T."/>
            <person name="Gomez Garrido J."/>
        </authorList>
    </citation>
    <scope>NUCLEOTIDE SEQUENCE</scope>
</reference>
<dbReference type="Proteomes" id="UP001296104">
    <property type="component" value="Unassembled WGS sequence"/>
</dbReference>
<feature type="compositionally biased region" description="Polar residues" evidence="2">
    <location>
        <begin position="431"/>
        <end position="440"/>
    </location>
</feature>
<feature type="domain" description="Protein kinase" evidence="3">
    <location>
        <begin position="796"/>
        <end position="1118"/>
    </location>
</feature>
<feature type="compositionally biased region" description="Basic residues" evidence="2">
    <location>
        <begin position="172"/>
        <end position="184"/>
    </location>
</feature>
<feature type="compositionally biased region" description="Polar residues" evidence="2">
    <location>
        <begin position="452"/>
        <end position="467"/>
    </location>
</feature>
<dbReference type="PROSITE" id="PS50011">
    <property type="entry name" value="PROTEIN_KINASE_DOM"/>
    <property type="match status" value="1"/>
</dbReference>
<evidence type="ECO:0000313" key="5">
    <source>
        <dbReference type="Proteomes" id="UP001296104"/>
    </source>
</evidence>
<feature type="compositionally biased region" description="Basic residues" evidence="2">
    <location>
        <begin position="138"/>
        <end position="147"/>
    </location>
</feature>
<keyword evidence="1" id="KW-0175">Coiled coil</keyword>
<evidence type="ECO:0000313" key="4">
    <source>
        <dbReference type="EMBL" id="CAK4034365.1"/>
    </source>
</evidence>
<feature type="compositionally biased region" description="Polar residues" evidence="2">
    <location>
        <begin position="361"/>
        <end position="374"/>
    </location>
</feature>
<feature type="compositionally biased region" description="Polar residues" evidence="2">
    <location>
        <begin position="476"/>
        <end position="489"/>
    </location>
</feature>
<feature type="compositionally biased region" description="Polar residues" evidence="2">
    <location>
        <begin position="400"/>
        <end position="416"/>
    </location>
</feature>
<evidence type="ECO:0000256" key="1">
    <source>
        <dbReference type="SAM" id="Coils"/>
    </source>
</evidence>